<dbReference type="Gene3D" id="3.40.50.10540">
    <property type="entry name" value="Crotonobetainyl-coa:carnitine coa-transferase, domain 1"/>
    <property type="match status" value="1"/>
</dbReference>
<comment type="similarity">
    <text evidence="1">Belongs to the CoA-transferase III family.</text>
</comment>
<dbReference type="InterPro" id="IPR050509">
    <property type="entry name" value="CoA-transferase_III"/>
</dbReference>
<dbReference type="AlphaFoldDB" id="A0A6I9YTK2"/>
<dbReference type="PANTHER" id="PTHR48228">
    <property type="entry name" value="SUCCINYL-COA--D-CITRAMALATE COA-TRANSFERASE"/>
    <property type="match status" value="1"/>
</dbReference>
<dbReference type="OrthoDB" id="16747at2759"/>
<reference evidence="4" key="1">
    <citation type="submission" date="2025-08" db="UniProtKB">
        <authorList>
            <consortium name="RefSeq"/>
        </authorList>
    </citation>
    <scope>IDENTIFICATION</scope>
    <source>
        <tissue evidence="4">Skeletal muscle</tissue>
    </source>
</reference>
<evidence type="ECO:0000256" key="2">
    <source>
        <dbReference type="SAM" id="MobiDB-lite"/>
    </source>
</evidence>
<dbReference type="PANTHER" id="PTHR48228:SF5">
    <property type="entry name" value="ALPHA-METHYLACYL-COA RACEMASE"/>
    <property type="match status" value="1"/>
</dbReference>
<keyword evidence="3" id="KW-1185">Reference proteome</keyword>
<dbReference type="InterPro" id="IPR003673">
    <property type="entry name" value="CoA-Trfase_fam_III"/>
</dbReference>
<protein>
    <submittedName>
        <fullName evidence="4">Alpha-methylacyl-CoA racemase</fullName>
    </submittedName>
</protein>
<evidence type="ECO:0000313" key="4">
    <source>
        <dbReference type="RefSeq" id="XP_013927304.1"/>
    </source>
</evidence>
<dbReference type="SUPFAM" id="SSF89796">
    <property type="entry name" value="CoA-transferase family III (CaiB/BaiF)"/>
    <property type="match status" value="1"/>
</dbReference>
<dbReference type="KEGG" id="tsr:106553356"/>
<evidence type="ECO:0000313" key="3">
    <source>
        <dbReference type="Proteomes" id="UP000504617"/>
    </source>
</evidence>
<dbReference type="Proteomes" id="UP000504617">
    <property type="component" value="Unplaced"/>
</dbReference>
<feature type="region of interest" description="Disordered" evidence="2">
    <location>
        <begin position="80"/>
        <end position="105"/>
    </location>
</feature>
<dbReference type="RefSeq" id="XP_013927304.1">
    <property type="nucleotide sequence ID" value="XM_014071829.1"/>
</dbReference>
<dbReference type="GO" id="GO:0008111">
    <property type="term" value="F:alpha-methylacyl-CoA racemase activity"/>
    <property type="evidence" value="ECO:0007669"/>
    <property type="project" value="TreeGrafter"/>
</dbReference>
<sequence>MALQGVRVLEIAGLAPAPLCGLILADFGAQVVRVDRWPLQPFISDVQGRGKRSVALDLKQPQGTAALRRMAQRADVLVDPFRPGAPSPAGESGGSLRLMTRTIDN</sequence>
<dbReference type="CTD" id="23600"/>
<dbReference type="Pfam" id="PF02515">
    <property type="entry name" value="CoA_transf_3"/>
    <property type="match status" value="1"/>
</dbReference>
<gene>
    <name evidence="4" type="primary">AMACR</name>
</gene>
<organism evidence="3 4">
    <name type="scientific">Thamnophis sirtalis</name>
    <dbReference type="NCBI Taxonomy" id="35019"/>
    <lineage>
        <taxon>Eukaryota</taxon>
        <taxon>Metazoa</taxon>
        <taxon>Chordata</taxon>
        <taxon>Craniata</taxon>
        <taxon>Vertebrata</taxon>
        <taxon>Euteleostomi</taxon>
        <taxon>Lepidosauria</taxon>
        <taxon>Squamata</taxon>
        <taxon>Bifurcata</taxon>
        <taxon>Unidentata</taxon>
        <taxon>Episquamata</taxon>
        <taxon>Toxicofera</taxon>
        <taxon>Serpentes</taxon>
        <taxon>Colubroidea</taxon>
        <taxon>Colubridae</taxon>
        <taxon>Natricinae</taxon>
        <taxon>Thamnophis</taxon>
    </lineage>
</organism>
<accession>A0A6I9YTK2</accession>
<proteinExistence type="inferred from homology"/>
<dbReference type="GeneID" id="106553356"/>
<dbReference type="GO" id="GO:0008206">
    <property type="term" value="P:bile acid metabolic process"/>
    <property type="evidence" value="ECO:0007669"/>
    <property type="project" value="TreeGrafter"/>
</dbReference>
<dbReference type="GO" id="GO:0005739">
    <property type="term" value="C:mitochondrion"/>
    <property type="evidence" value="ECO:0007669"/>
    <property type="project" value="TreeGrafter"/>
</dbReference>
<dbReference type="InterPro" id="IPR023606">
    <property type="entry name" value="CoA-Trfase_III_dom_1_sf"/>
</dbReference>
<evidence type="ECO:0000256" key="1">
    <source>
        <dbReference type="ARBA" id="ARBA00008383"/>
    </source>
</evidence>
<name>A0A6I9YTK2_9SAUR</name>